<dbReference type="InterPro" id="IPR042099">
    <property type="entry name" value="ANL_N_sf"/>
</dbReference>
<dbReference type="EMBL" id="NWUF01000006">
    <property type="protein sequence ID" value="PCE42735.1"/>
    <property type="molecule type" value="Genomic_DNA"/>
</dbReference>
<feature type="domain" description="AMP-binding enzyme C-terminal" evidence="4">
    <location>
        <begin position="396"/>
        <end position="463"/>
    </location>
</feature>
<dbReference type="SUPFAM" id="SSF56801">
    <property type="entry name" value="Acetyl-CoA synthetase-like"/>
    <property type="match status" value="1"/>
</dbReference>
<dbReference type="PANTHER" id="PTHR43201:SF5">
    <property type="entry name" value="MEDIUM-CHAIN ACYL-COA LIGASE ACSF2, MITOCHONDRIAL"/>
    <property type="match status" value="1"/>
</dbReference>
<name>A0A2A4FYD3_9SPHN</name>
<evidence type="ECO:0000313" key="6">
    <source>
        <dbReference type="Proteomes" id="UP000218934"/>
    </source>
</evidence>
<comment type="similarity">
    <text evidence="1">Belongs to the ATP-dependent AMP-binding enzyme family.</text>
</comment>
<dbReference type="InterPro" id="IPR025110">
    <property type="entry name" value="AMP-bd_C"/>
</dbReference>
<proteinExistence type="inferred from homology"/>
<dbReference type="AlphaFoldDB" id="A0A2A4FYD3"/>
<protein>
    <submittedName>
        <fullName evidence="5">Acid--CoA ligase</fullName>
    </submittedName>
</protein>
<evidence type="ECO:0000313" key="5">
    <source>
        <dbReference type="EMBL" id="PCE42735.1"/>
    </source>
</evidence>
<dbReference type="OrthoDB" id="9803968at2"/>
<dbReference type="RefSeq" id="WP_066959653.1">
    <property type="nucleotide sequence ID" value="NZ_CP023449.1"/>
</dbReference>
<evidence type="ECO:0000259" key="4">
    <source>
        <dbReference type="Pfam" id="PF13193"/>
    </source>
</evidence>
<gene>
    <name evidence="5" type="ORF">COO09_07800</name>
</gene>
<dbReference type="GO" id="GO:0006631">
    <property type="term" value="P:fatty acid metabolic process"/>
    <property type="evidence" value="ECO:0007669"/>
    <property type="project" value="TreeGrafter"/>
</dbReference>
<dbReference type="Gene3D" id="3.40.50.12780">
    <property type="entry name" value="N-terminal domain of ligase-like"/>
    <property type="match status" value="1"/>
</dbReference>
<dbReference type="InterPro" id="IPR045851">
    <property type="entry name" value="AMP-bd_C_sf"/>
</dbReference>
<dbReference type="Pfam" id="PF00501">
    <property type="entry name" value="AMP-binding"/>
    <property type="match status" value="1"/>
</dbReference>
<feature type="domain" description="AMP-dependent synthetase/ligase" evidence="3">
    <location>
        <begin position="11"/>
        <end position="338"/>
    </location>
</feature>
<keyword evidence="2 5" id="KW-0436">Ligase</keyword>
<dbReference type="Pfam" id="PF13193">
    <property type="entry name" value="AMP-binding_C"/>
    <property type="match status" value="1"/>
</dbReference>
<dbReference type="Proteomes" id="UP000218934">
    <property type="component" value="Unassembled WGS sequence"/>
</dbReference>
<reference evidence="5 6" key="1">
    <citation type="submission" date="2017-09" db="EMBL/GenBank/DDBJ databases">
        <title>The Catabolism of 3,6-Dichlorosalicylic acid is Initiated by the Cytochrome P450 Monooxygenase DsmABC in Rhizorhabdus dicambivorans Ndbn-20.</title>
        <authorList>
            <person name="Na L."/>
        </authorList>
    </citation>
    <scope>NUCLEOTIDE SEQUENCE [LARGE SCALE GENOMIC DNA]</scope>
    <source>
        <strain evidence="5 6">Ndbn-20m</strain>
    </source>
</reference>
<dbReference type="Gene3D" id="3.30.300.30">
    <property type="match status" value="1"/>
</dbReference>
<sequence length="498" mass="53759">MTHESFGAVLKSHAAASPDTIALSYGEDRLTWRELDLCSDSRAATLLARGIGHDDLAAIALPNGTAHHVWTFGAWKAGATPCILPYRLPATEFTGILDVARPRVIVGAATLPHGTATPIAGDAPLETAPATLGKHPPASYWKAVASGGSTGRPKIIVDHAPASLCPYIAQLIALIGMPEGGTILNPGPLYHNAPFLFSNLALVAGNRVVGMERFDAEQWLRLVERERVEWCCLVPTMMQRIWALPPAVRDAYDLSSLRRVIHMAAACPVWLKRAWIDWLGPERIVEAYAGTEATGTLITGAEWLLKPGSVGQVAPDTITIRNARGELCPPGEVGEVFLLAASAARFHYIGATPRLDAGGRMSLGDLGHVDADGYLFLADRRTDLIIRGGANIYPAEIEAALDEHPAVASSVVIGLPCEEFGHRVHAILEVRQDVPAIADVHAFIADRLAPYKRPESYEVVQMQLRDEAGKVRRTALRDERLEWLAAGKSFQHPPSYSA</sequence>
<keyword evidence="6" id="KW-1185">Reference proteome</keyword>
<comment type="caution">
    <text evidence="5">The sequence shown here is derived from an EMBL/GenBank/DDBJ whole genome shotgun (WGS) entry which is preliminary data.</text>
</comment>
<dbReference type="KEGG" id="rdi:CMV14_03665"/>
<evidence type="ECO:0000259" key="3">
    <source>
        <dbReference type="Pfam" id="PF00501"/>
    </source>
</evidence>
<evidence type="ECO:0000256" key="2">
    <source>
        <dbReference type="ARBA" id="ARBA00022598"/>
    </source>
</evidence>
<dbReference type="PANTHER" id="PTHR43201">
    <property type="entry name" value="ACYL-COA SYNTHETASE"/>
    <property type="match status" value="1"/>
</dbReference>
<dbReference type="InterPro" id="IPR000873">
    <property type="entry name" value="AMP-dep_synth/lig_dom"/>
</dbReference>
<dbReference type="GO" id="GO:0031956">
    <property type="term" value="F:medium-chain fatty acid-CoA ligase activity"/>
    <property type="evidence" value="ECO:0007669"/>
    <property type="project" value="TreeGrafter"/>
</dbReference>
<evidence type="ECO:0000256" key="1">
    <source>
        <dbReference type="ARBA" id="ARBA00006432"/>
    </source>
</evidence>
<accession>A0A2A4FYD3</accession>
<organism evidence="5 6">
    <name type="scientific">Rhizorhabdus dicambivorans</name>
    <dbReference type="NCBI Taxonomy" id="1850238"/>
    <lineage>
        <taxon>Bacteria</taxon>
        <taxon>Pseudomonadati</taxon>
        <taxon>Pseudomonadota</taxon>
        <taxon>Alphaproteobacteria</taxon>
        <taxon>Sphingomonadales</taxon>
        <taxon>Sphingomonadaceae</taxon>
        <taxon>Rhizorhabdus</taxon>
    </lineage>
</organism>